<protein>
    <submittedName>
        <fullName evidence="1">Uncharacterized protein</fullName>
    </submittedName>
</protein>
<dbReference type="Proteomes" id="UP000449092">
    <property type="component" value="Unassembled WGS sequence"/>
</dbReference>
<reference evidence="1 2" key="1">
    <citation type="submission" date="2019-09" db="EMBL/GenBank/DDBJ databases">
        <title>Characterisation of the sponge microbiome using genome-centric metagenomics.</title>
        <authorList>
            <person name="Engelberts J.P."/>
            <person name="Robbins S.J."/>
            <person name="De Goeij J.M."/>
            <person name="Aranda M."/>
            <person name="Bell S.C."/>
            <person name="Webster N.S."/>
        </authorList>
    </citation>
    <scope>NUCLEOTIDE SEQUENCE [LARGE SCALE GENOMIC DNA]</scope>
    <source>
        <strain evidence="1">SB0662_bin_43</strain>
    </source>
</reference>
<proteinExistence type="predicted"/>
<evidence type="ECO:0000313" key="1">
    <source>
        <dbReference type="EMBL" id="MYE38313.1"/>
    </source>
</evidence>
<evidence type="ECO:0000313" key="2">
    <source>
        <dbReference type="Proteomes" id="UP000449092"/>
    </source>
</evidence>
<accession>A0A845DLW2</accession>
<sequence>MNNKDTKKLGDNLLIAARQIHNDEIVMSIDKWVESIKEVAQLLKEDSEHKIKKQEKENVFYSK</sequence>
<dbReference type="EMBL" id="VXOY01000019">
    <property type="protein sequence ID" value="MYE38313.1"/>
    <property type="molecule type" value="Genomic_DNA"/>
</dbReference>
<gene>
    <name evidence="1" type="ORF">F4X82_02225</name>
</gene>
<comment type="caution">
    <text evidence="1">The sequence shown here is derived from an EMBL/GenBank/DDBJ whole genome shotgun (WGS) entry which is preliminary data.</text>
</comment>
<dbReference type="AlphaFoldDB" id="A0A845DLW2"/>
<organism evidence="1 2">
    <name type="scientific">Candidatus Spechtbacteria bacterium SB0662_bin_43</name>
    <dbReference type="NCBI Taxonomy" id="2604897"/>
    <lineage>
        <taxon>Bacteria</taxon>
        <taxon>Candidatus Spechtiibacteriota</taxon>
    </lineage>
</organism>
<name>A0A845DLW2_9BACT</name>